<evidence type="ECO:0000313" key="2">
    <source>
        <dbReference type="Proteomes" id="UP000470876"/>
    </source>
</evidence>
<reference evidence="1 2" key="1">
    <citation type="submission" date="2020-01" db="EMBL/GenBank/DDBJ databases">
        <title>Genetics and antimicrobial susceptibilities of Nocardia species isolated from the soil; a comparison with species isolated from humans.</title>
        <authorList>
            <person name="Carrasco G."/>
            <person name="Monzon S."/>
            <person name="Sansegundo M."/>
            <person name="Garcia E."/>
            <person name="Garrido N."/>
            <person name="Medina M.J."/>
            <person name="Villalon P."/>
            <person name="Ramirez-Arocha A.C."/>
            <person name="Jimenez P."/>
            <person name="Cuesta I."/>
            <person name="Valdezate S."/>
        </authorList>
    </citation>
    <scope>NUCLEOTIDE SEQUENCE [LARGE SCALE GENOMIC DNA]</scope>
    <source>
        <strain evidence="1 2">CNM20110649</strain>
    </source>
</reference>
<name>A0ABX0CT31_9NOCA</name>
<evidence type="ECO:0000313" key="1">
    <source>
        <dbReference type="EMBL" id="NEW59635.1"/>
    </source>
</evidence>
<dbReference type="Proteomes" id="UP000470876">
    <property type="component" value="Unassembled WGS sequence"/>
</dbReference>
<organism evidence="1 2">
    <name type="scientific">Nocardia cyriacigeorgica</name>
    <dbReference type="NCBI Taxonomy" id="135487"/>
    <lineage>
        <taxon>Bacteria</taxon>
        <taxon>Bacillati</taxon>
        <taxon>Actinomycetota</taxon>
        <taxon>Actinomycetes</taxon>
        <taxon>Mycobacteriales</taxon>
        <taxon>Nocardiaceae</taxon>
        <taxon>Nocardia</taxon>
    </lineage>
</organism>
<sequence>TAERLCCEYPYTDPHELHVEGTNWLRRITSLLDGRLTLAQHREVLELAGWVALLVGCVDYDLGRRTTAEATRRAARSLGQ</sequence>
<proteinExistence type="predicted"/>
<accession>A0ABX0CT31</accession>
<dbReference type="EMBL" id="JAAGUX010000198">
    <property type="protein sequence ID" value="NEW59635.1"/>
    <property type="molecule type" value="Genomic_DNA"/>
</dbReference>
<protein>
    <submittedName>
        <fullName evidence="1">XRE family transcriptional regulator</fullName>
    </submittedName>
</protein>
<comment type="caution">
    <text evidence="1">The sequence shown here is derived from an EMBL/GenBank/DDBJ whole genome shotgun (WGS) entry which is preliminary data.</text>
</comment>
<feature type="non-terminal residue" evidence="1">
    <location>
        <position position="1"/>
    </location>
</feature>
<gene>
    <name evidence="1" type="ORF">GV794_29025</name>
</gene>
<keyword evidence="2" id="KW-1185">Reference proteome</keyword>
<feature type="non-terminal residue" evidence="1">
    <location>
        <position position="80"/>
    </location>
</feature>